<dbReference type="AlphaFoldDB" id="A0A562SKQ2"/>
<evidence type="ECO:0000259" key="7">
    <source>
        <dbReference type="PROSITE" id="PS50885"/>
    </source>
</evidence>
<dbReference type="OrthoDB" id="5349256at2"/>
<dbReference type="PANTHER" id="PTHR32089">
    <property type="entry name" value="METHYL-ACCEPTING CHEMOTAXIS PROTEIN MCPB"/>
    <property type="match status" value="1"/>
</dbReference>
<dbReference type="GO" id="GO:0007165">
    <property type="term" value="P:signal transduction"/>
    <property type="evidence" value="ECO:0007669"/>
    <property type="project" value="UniProtKB-KW"/>
</dbReference>
<dbReference type="Gene3D" id="1.10.287.950">
    <property type="entry name" value="Methyl-accepting chemotaxis protein"/>
    <property type="match status" value="1"/>
</dbReference>
<organism evidence="8 9">
    <name type="scientific">Roseibium hamelinense</name>
    <dbReference type="NCBI Taxonomy" id="150831"/>
    <lineage>
        <taxon>Bacteria</taxon>
        <taxon>Pseudomonadati</taxon>
        <taxon>Pseudomonadota</taxon>
        <taxon>Alphaproteobacteria</taxon>
        <taxon>Hyphomicrobiales</taxon>
        <taxon>Stappiaceae</taxon>
        <taxon>Roseibium</taxon>
    </lineage>
</organism>
<dbReference type="PRINTS" id="PR00260">
    <property type="entry name" value="CHEMTRNSDUCR"/>
</dbReference>
<keyword evidence="5" id="KW-0472">Membrane</keyword>
<evidence type="ECO:0000313" key="8">
    <source>
        <dbReference type="EMBL" id="TWI81881.1"/>
    </source>
</evidence>
<evidence type="ECO:0000256" key="2">
    <source>
        <dbReference type="ARBA" id="ARBA00029447"/>
    </source>
</evidence>
<dbReference type="SMART" id="SM00304">
    <property type="entry name" value="HAMP"/>
    <property type="match status" value="1"/>
</dbReference>
<name>A0A562SKQ2_9HYPH</name>
<dbReference type="GO" id="GO:0006935">
    <property type="term" value="P:chemotaxis"/>
    <property type="evidence" value="ECO:0007669"/>
    <property type="project" value="InterPro"/>
</dbReference>
<dbReference type="Gene3D" id="6.10.340.10">
    <property type="match status" value="1"/>
</dbReference>
<dbReference type="PROSITE" id="PS50111">
    <property type="entry name" value="CHEMOTAXIS_TRANSDUC_2"/>
    <property type="match status" value="1"/>
</dbReference>
<protein>
    <submittedName>
        <fullName evidence="8">Methyl-accepting chemotaxis protein</fullName>
    </submittedName>
</protein>
<evidence type="ECO:0000256" key="3">
    <source>
        <dbReference type="PROSITE-ProRule" id="PRU00284"/>
    </source>
</evidence>
<feature type="region of interest" description="Disordered" evidence="4">
    <location>
        <begin position="406"/>
        <end position="431"/>
    </location>
</feature>
<evidence type="ECO:0000313" key="9">
    <source>
        <dbReference type="Proteomes" id="UP000320593"/>
    </source>
</evidence>
<gene>
    <name evidence="8" type="ORF">JM93_03843</name>
</gene>
<evidence type="ECO:0000256" key="4">
    <source>
        <dbReference type="SAM" id="MobiDB-lite"/>
    </source>
</evidence>
<feature type="domain" description="HAMP" evidence="7">
    <location>
        <begin position="304"/>
        <end position="357"/>
    </location>
</feature>
<dbReference type="Proteomes" id="UP000320593">
    <property type="component" value="Unassembled WGS sequence"/>
</dbReference>
<evidence type="ECO:0000256" key="1">
    <source>
        <dbReference type="ARBA" id="ARBA00023224"/>
    </source>
</evidence>
<keyword evidence="9" id="KW-1185">Reference proteome</keyword>
<keyword evidence="5" id="KW-0812">Transmembrane</keyword>
<dbReference type="SMART" id="SM01358">
    <property type="entry name" value="HBM"/>
    <property type="match status" value="1"/>
</dbReference>
<dbReference type="InterPro" id="IPR004089">
    <property type="entry name" value="MCPsignal_dom"/>
</dbReference>
<dbReference type="RefSeq" id="WP_145346504.1">
    <property type="nucleotide sequence ID" value="NZ_SMLY01000072.1"/>
</dbReference>
<dbReference type="SMART" id="SM00283">
    <property type="entry name" value="MA"/>
    <property type="match status" value="1"/>
</dbReference>
<evidence type="ECO:0000256" key="5">
    <source>
        <dbReference type="SAM" id="Phobius"/>
    </source>
</evidence>
<evidence type="ECO:0000259" key="6">
    <source>
        <dbReference type="PROSITE" id="PS50111"/>
    </source>
</evidence>
<dbReference type="Pfam" id="PF00015">
    <property type="entry name" value="MCPsignal"/>
    <property type="match status" value="1"/>
</dbReference>
<dbReference type="Pfam" id="PF00672">
    <property type="entry name" value="HAMP"/>
    <property type="match status" value="1"/>
</dbReference>
<dbReference type="PROSITE" id="PS50885">
    <property type="entry name" value="HAMP"/>
    <property type="match status" value="1"/>
</dbReference>
<keyword evidence="1 3" id="KW-0807">Transducer</keyword>
<accession>A0A562SKQ2</accession>
<dbReference type="InterPro" id="IPR004090">
    <property type="entry name" value="Chemotax_Me-accpt_rcpt"/>
</dbReference>
<proteinExistence type="inferred from homology"/>
<feature type="compositionally biased region" description="Polar residues" evidence="4">
    <location>
        <begin position="407"/>
        <end position="431"/>
    </location>
</feature>
<reference evidence="8 9" key="1">
    <citation type="submission" date="2019-07" db="EMBL/GenBank/DDBJ databases">
        <title>Genomic Encyclopedia of Archaeal and Bacterial Type Strains, Phase II (KMG-II): from individual species to whole genera.</title>
        <authorList>
            <person name="Goeker M."/>
        </authorList>
    </citation>
    <scope>NUCLEOTIDE SEQUENCE [LARGE SCALE GENOMIC DNA]</scope>
    <source>
        <strain evidence="8 9">ATCC BAA-252</strain>
    </source>
</reference>
<sequence>MKALYGTPIAMRIGALSVLAVLAISVLAATFYIAGEVVEQQNENLALYSNMDWRQSQVQAHALQMRQLSNEFVLSNNPDLLASYVAQVAAADEQFAVMKDAAYAESVSGLLDSLGAAFAGHQAEFDKLSADITTMGLTENDGLRGALRSVVHEVEEKLNAAGLDALTVKMLMMRRHEKDFMLRGGQKYIDRVDERRSEFDPLLASSSLSDADKAEIARLMDSYQSGFKAFAAMAQEIGSRTEALEAIFEQREAEFAALSEAAYEGKVAAQENLAVAQGLAQKIIFGTAGVALLVVIALGWLIGRSITRPVRGLTGVMKTLAGGELNVTVPYAETGSEVGDMARAVEVFQQNAVRTHELEAQQRLSEEQAAQEKRAMMERLANQFDESIGAIVESVSKAAEELDHTARSMSDVSENTSARAEQASVASQSTTDNVQMVASAAEEMTASISEINQQVIRASEASKVAASDVQTTAAQMDALAKMADKIGEVVSMISEIAAQTNLLALNATIESARVGEAGKGFAVVAAEVKALADETAKATESISELITNIQTETKTAVGSISKIGEVIRDLEDTSGAIASAMEEQGATTQSVAHNVSDAANGTREVSESISVVREASADARTASGQVMAAAEQLNAQSASMREQVSRFLEQIRAA</sequence>
<comment type="similarity">
    <text evidence="2">Belongs to the methyl-accepting chemotaxis (MCP) protein family.</text>
</comment>
<dbReference type="GO" id="GO:0004888">
    <property type="term" value="F:transmembrane signaling receptor activity"/>
    <property type="evidence" value="ECO:0007669"/>
    <property type="project" value="InterPro"/>
</dbReference>
<feature type="domain" description="Methyl-accepting transducer" evidence="6">
    <location>
        <begin position="391"/>
        <end position="623"/>
    </location>
</feature>
<dbReference type="EMBL" id="VLLF01000010">
    <property type="protein sequence ID" value="TWI81881.1"/>
    <property type="molecule type" value="Genomic_DNA"/>
</dbReference>
<dbReference type="SUPFAM" id="SSF58104">
    <property type="entry name" value="Methyl-accepting chemotaxis protein (MCP) signaling domain"/>
    <property type="match status" value="1"/>
</dbReference>
<feature type="transmembrane region" description="Helical" evidence="5">
    <location>
        <begin position="283"/>
        <end position="303"/>
    </location>
</feature>
<dbReference type="InterPro" id="IPR032255">
    <property type="entry name" value="HBM"/>
</dbReference>
<dbReference type="PANTHER" id="PTHR32089:SF112">
    <property type="entry name" value="LYSOZYME-LIKE PROTEIN-RELATED"/>
    <property type="match status" value="1"/>
</dbReference>
<dbReference type="InterPro" id="IPR003660">
    <property type="entry name" value="HAMP_dom"/>
</dbReference>
<comment type="caution">
    <text evidence="8">The sequence shown here is derived from an EMBL/GenBank/DDBJ whole genome shotgun (WGS) entry which is preliminary data.</text>
</comment>
<keyword evidence="5" id="KW-1133">Transmembrane helix</keyword>
<dbReference type="GO" id="GO:0016020">
    <property type="term" value="C:membrane"/>
    <property type="evidence" value="ECO:0007669"/>
    <property type="project" value="InterPro"/>
</dbReference>